<dbReference type="EMBL" id="HBNS01021491">
    <property type="protein sequence ID" value="CAE4611311.1"/>
    <property type="molecule type" value="Transcribed_RNA"/>
</dbReference>
<dbReference type="AlphaFoldDB" id="A0A7S4RDM8"/>
<sequence>MNIRRVYYESYHRRQSHRFRREVLPQLHHREPSEGAGNEEEEEIYSPLPTTKEELHPLCGNGGRSFRTRGIHDLERNCACINQEVVEPTSTDAKLCQYNDKHCNSSRHTSLP</sequence>
<evidence type="ECO:0000313" key="2">
    <source>
        <dbReference type="EMBL" id="CAE4611311.1"/>
    </source>
</evidence>
<name>A0A7S4RDM8_9STRA</name>
<gene>
    <name evidence="2" type="ORF">DBRI00130_LOCUS17032</name>
</gene>
<evidence type="ECO:0000256" key="1">
    <source>
        <dbReference type="SAM" id="MobiDB-lite"/>
    </source>
</evidence>
<feature type="region of interest" description="Disordered" evidence="1">
    <location>
        <begin position="22"/>
        <end position="56"/>
    </location>
</feature>
<accession>A0A7S4RDM8</accession>
<reference evidence="2" key="1">
    <citation type="submission" date="2021-01" db="EMBL/GenBank/DDBJ databases">
        <authorList>
            <person name="Corre E."/>
            <person name="Pelletier E."/>
            <person name="Niang G."/>
            <person name="Scheremetjew M."/>
            <person name="Finn R."/>
            <person name="Kale V."/>
            <person name="Holt S."/>
            <person name="Cochrane G."/>
            <person name="Meng A."/>
            <person name="Brown T."/>
            <person name="Cohen L."/>
        </authorList>
    </citation>
    <scope>NUCLEOTIDE SEQUENCE</scope>
    <source>
        <strain evidence="2">GSO104</strain>
    </source>
</reference>
<protein>
    <submittedName>
        <fullName evidence="2">Uncharacterized protein</fullName>
    </submittedName>
</protein>
<proteinExistence type="predicted"/>
<organism evidence="2">
    <name type="scientific">Ditylum brightwellii</name>
    <dbReference type="NCBI Taxonomy" id="49249"/>
    <lineage>
        <taxon>Eukaryota</taxon>
        <taxon>Sar</taxon>
        <taxon>Stramenopiles</taxon>
        <taxon>Ochrophyta</taxon>
        <taxon>Bacillariophyta</taxon>
        <taxon>Mediophyceae</taxon>
        <taxon>Lithodesmiophycidae</taxon>
        <taxon>Lithodesmiales</taxon>
        <taxon>Lithodesmiaceae</taxon>
        <taxon>Ditylum</taxon>
    </lineage>
</organism>